<evidence type="ECO:0000313" key="2">
    <source>
        <dbReference type="Proteomes" id="UP000708208"/>
    </source>
</evidence>
<accession>A0A8J2PNX2</accession>
<proteinExistence type="predicted"/>
<gene>
    <name evidence="1" type="ORF">AFUS01_LOCUS38238</name>
</gene>
<dbReference type="AlphaFoldDB" id="A0A8J2PNX2"/>
<sequence length="168" mass="18995">MEPALKTTPAPKQNEIQNEIDKLQIEELLLRQLKDKVGLGNEQVDRLKTVAEEVKIKQKALKRLISNRKSQQKLCEKRQSNFKKLIAENPQLANQLAEFTPTSTTGKPPLEKEQPGLLKAIIDAVSSEATDDERRRSEVLRSCKTLHSVLEALKIQGNILHNSMIIIL</sequence>
<keyword evidence="2" id="KW-1185">Reference proteome</keyword>
<organism evidence="1 2">
    <name type="scientific">Allacma fusca</name>
    <dbReference type="NCBI Taxonomy" id="39272"/>
    <lineage>
        <taxon>Eukaryota</taxon>
        <taxon>Metazoa</taxon>
        <taxon>Ecdysozoa</taxon>
        <taxon>Arthropoda</taxon>
        <taxon>Hexapoda</taxon>
        <taxon>Collembola</taxon>
        <taxon>Symphypleona</taxon>
        <taxon>Sminthuridae</taxon>
        <taxon>Allacma</taxon>
    </lineage>
</organism>
<dbReference type="Proteomes" id="UP000708208">
    <property type="component" value="Unassembled WGS sequence"/>
</dbReference>
<dbReference type="EMBL" id="CAJVCH010547026">
    <property type="protein sequence ID" value="CAG7828298.1"/>
    <property type="molecule type" value="Genomic_DNA"/>
</dbReference>
<protein>
    <submittedName>
        <fullName evidence="1">Uncharacterized protein</fullName>
    </submittedName>
</protein>
<comment type="caution">
    <text evidence="1">The sequence shown here is derived from an EMBL/GenBank/DDBJ whole genome shotgun (WGS) entry which is preliminary data.</text>
</comment>
<reference evidence="1" key="1">
    <citation type="submission" date="2021-06" db="EMBL/GenBank/DDBJ databases">
        <authorList>
            <person name="Hodson N. C."/>
            <person name="Mongue J. A."/>
            <person name="Jaron S. K."/>
        </authorList>
    </citation>
    <scope>NUCLEOTIDE SEQUENCE</scope>
</reference>
<evidence type="ECO:0000313" key="1">
    <source>
        <dbReference type="EMBL" id="CAG7828298.1"/>
    </source>
</evidence>
<dbReference type="OrthoDB" id="2433005at2759"/>
<name>A0A8J2PNX2_9HEXA</name>